<accession>A0A938X2G8</accession>
<sequence length="553" mass="60676">MYMSKQMKRIFLGILAGMLLLTGCGADSGTGREEEPRESQNTEGKAEEQEKQEITRVPGGQIRILSGSENQELETIIQECSEATGVEIQMEYKGSVDIMRELENGAPDYDAVWPASSIWVSMGDTGHLIKHSQSISMTPVVFGIRESLAEKLGFVGEKVSVNDILTAIRDGEMSFCMTSATQSNSGASAYIGFLYALLGKQEGLTSEDLQKPDLQADIRELLSGVERSSGSSDWLKDMFLEGDYDAMVNYECLIIDANQQLEAEGKEPLYVVYPYDGLSIADSPLGYVDHGDAEKEEAFLAVQEYLLSDKAQAEIEATGRRINAGGVSKENQDVFNSDWGIDTERILSPIQMPEAAVLTEALNVYQTSFKKPSLNIYCLDFSGSMSGTGEEQLKEAMAQILLQENARKNFLQANAGEVNEVVFFDDTILDVQAAADDSDEALAELNQKVADFQIAGGTDIYRAAAEALEIASGYDLTNYTPAIILMTDGRSNYNYSNFEEVWNRYEEDIPIFSITFGDADPGQLEELAKISGGRVFDGTKDLTAAFRSVKGYN</sequence>
<dbReference type="InterPro" id="IPR002035">
    <property type="entry name" value="VWF_A"/>
</dbReference>
<name>A0A938X2G8_9CLOT</name>
<evidence type="ECO:0000313" key="4">
    <source>
        <dbReference type="EMBL" id="MBM6827132.1"/>
    </source>
</evidence>
<dbReference type="Pfam" id="PF13768">
    <property type="entry name" value="VWA_3"/>
    <property type="match status" value="1"/>
</dbReference>
<gene>
    <name evidence="4" type="ORF">H6A13_08520</name>
</gene>
<feature type="signal peptide" evidence="2">
    <location>
        <begin position="1"/>
        <end position="26"/>
    </location>
</feature>
<dbReference type="SMART" id="SM00327">
    <property type="entry name" value="VWA"/>
    <property type="match status" value="1"/>
</dbReference>
<proteinExistence type="predicted"/>
<evidence type="ECO:0000259" key="3">
    <source>
        <dbReference type="PROSITE" id="PS50234"/>
    </source>
</evidence>
<evidence type="ECO:0000313" key="5">
    <source>
        <dbReference type="Proteomes" id="UP000713880"/>
    </source>
</evidence>
<keyword evidence="2" id="KW-0732">Signal</keyword>
<reference evidence="4" key="2">
    <citation type="journal article" date="2021" name="Sci. Rep.">
        <title>The distribution of antibiotic resistance genes in chicken gut microbiota commensals.</title>
        <authorList>
            <person name="Juricova H."/>
            <person name="Matiasovicova J."/>
            <person name="Kubasova T."/>
            <person name="Cejkova D."/>
            <person name="Rychlik I."/>
        </authorList>
    </citation>
    <scope>NUCLEOTIDE SEQUENCE</scope>
    <source>
        <strain evidence="4">An420c</strain>
    </source>
</reference>
<feature type="chain" id="PRO_5037934758" evidence="2">
    <location>
        <begin position="27"/>
        <end position="553"/>
    </location>
</feature>
<keyword evidence="5" id="KW-1185">Reference proteome</keyword>
<dbReference type="Pfam" id="PF13531">
    <property type="entry name" value="SBP_bac_11"/>
    <property type="match status" value="1"/>
</dbReference>
<protein>
    <submittedName>
        <fullName evidence="4">VWA domain-containing protein</fullName>
    </submittedName>
</protein>
<dbReference type="Proteomes" id="UP000713880">
    <property type="component" value="Unassembled WGS sequence"/>
</dbReference>
<feature type="region of interest" description="Disordered" evidence="1">
    <location>
        <begin position="27"/>
        <end position="58"/>
    </location>
</feature>
<comment type="caution">
    <text evidence="4">The sequence shown here is derived from an EMBL/GenBank/DDBJ whole genome shotgun (WGS) entry which is preliminary data.</text>
</comment>
<dbReference type="InterPro" id="IPR050934">
    <property type="entry name" value="ITIH"/>
</dbReference>
<dbReference type="EMBL" id="JACJLV010000025">
    <property type="protein sequence ID" value="MBM6827132.1"/>
    <property type="molecule type" value="Genomic_DNA"/>
</dbReference>
<dbReference type="PROSITE" id="PS51257">
    <property type="entry name" value="PROKAR_LIPOPROTEIN"/>
    <property type="match status" value="1"/>
</dbReference>
<evidence type="ECO:0000256" key="2">
    <source>
        <dbReference type="SAM" id="SignalP"/>
    </source>
</evidence>
<dbReference type="PANTHER" id="PTHR10338:SF108">
    <property type="entry name" value="INTER-ALPHA-TRYPSIN INHIBITOR HEAVY CHAIN H4-LIKE PROTEIN"/>
    <property type="match status" value="1"/>
</dbReference>
<dbReference type="CDD" id="cd00198">
    <property type="entry name" value="vWFA"/>
    <property type="match status" value="1"/>
</dbReference>
<dbReference type="InterPro" id="IPR036465">
    <property type="entry name" value="vWFA_dom_sf"/>
</dbReference>
<feature type="domain" description="VWFA" evidence="3">
    <location>
        <begin position="374"/>
        <end position="532"/>
    </location>
</feature>
<organism evidence="4 5">
    <name type="scientific">Mordavella massiliensis</name>
    <dbReference type="NCBI Taxonomy" id="1871024"/>
    <lineage>
        <taxon>Bacteria</taxon>
        <taxon>Bacillati</taxon>
        <taxon>Bacillota</taxon>
        <taxon>Clostridia</taxon>
        <taxon>Eubacteriales</taxon>
        <taxon>Clostridiaceae</taxon>
        <taxon>Mordavella</taxon>
    </lineage>
</organism>
<feature type="compositionally biased region" description="Basic and acidic residues" evidence="1">
    <location>
        <begin position="30"/>
        <end position="54"/>
    </location>
</feature>
<dbReference type="Gene3D" id="3.40.50.410">
    <property type="entry name" value="von Willebrand factor, type A domain"/>
    <property type="match status" value="1"/>
</dbReference>
<dbReference type="PROSITE" id="PS50234">
    <property type="entry name" value="VWFA"/>
    <property type="match status" value="1"/>
</dbReference>
<evidence type="ECO:0000256" key="1">
    <source>
        <dbReference type="SAM" id="MobiDB-lite"/>
    </source>
</evidence>
<dbReference type="SUPFAM" id="SSF53300">
    <property type="entry name" value="vWA-like"/>
    <property type="match status" value="1"/>
</dbReference>
<reference evidence="4" key="1">
    <citation type="submission" date="2020-08" db="EMBL/GenBank/DDBJ databases">
        <authorList>
            <person name="Cejkova D."/>
            <person name="Kubasova T."/>
            <person name="Jahodarova E."/>
            <person name="Rychlik I."/>
        </authorList>
    </citation>
    <scope>NUCLEOTIDE SEQUENCE</scope>
    <source>
        <strain evidence="4">An420c</strain>
    </source>
</reference>
<dbReference type="PANTHER" id="PTHR10338">
    <property type="entry name" value="INTER-ALPHA-TRYPSIN INHIBITOR HEAVY CHAIN FAMILY MEMBER"/>
    <property type="match status" value="1"/>
</dbReference>
<dbReference type="AlphaFoldDB" id="A0A938X2G8"/>
<dbReference type="SUPFAM" id="SSF53850">
    <property type="entry name" value="Periplasmic binding protein-like II"/>
    <property type="match status" value="1"/>
</dbReference>